<dbReference type="EMBL" id="SSWX01000017">
    <property type="protein sequence ID" value="THJ32146.1"/>
    <property type="molecule type" value="Genomic_DNA"/>
</dbReference>
<accession>A0A4S5BR25</accession>
<comment type="caution">
    <text evidence="3">The sequence shown here is derived from an EMBL/GenBank/DDBJ whole genome shotgun (WGS) entry which is preliminary data.</text>
</comment>
<dbReference type="PANTHER" id="PTHR32305">
    <property type="match status" value="1"/>
</dbReference>
<dbReference type="InterPro" id="IPR045351">
    <property type="entry name" value="DUF6531"/>
</dbReference>
<reference evidence="3 4" key="1">
    <citation type="submission" date="2019-04" db="EMBL/GenBank/DDBJ databases">
        <title>Lampropedia sp YIM MLB12 draf genome.</title>
        <authorList>
            <person name="Wang Y.-X."/>
        </authorList>
    </citation>
    <scope>NUCLEOTIDE SEQUENCE [LARGE SCALE GENOMIC DNA]</scope>
    <source>
        <strain evidence="3 4">YIM MLB12</strain>
    </source>
</reference>
<keyword evidence="4" id="KW-1185">Reference proteome</keyword>
<name>A0A4S5BR25_9BURK</name>
<protein>
    <submittedName>
        <fullName evidence="3">RHS repeat protein</fullName>
    </submittedName>
</protein>
<proteinExistence type="predicted"/>
<dbReference type="AlphaFoldDB" id="A0A4S5BR25"/>
<dbReference type="InterPro" id="IPR006530">
    <property type="entry name" value="YD"/>
</dbReference>
<dbReference type="OrthoDB" id="8552614at2"/>
<feature type="region of interest" description="Disordered" evidence="1">
    <location>
        <begin position="159"/>
        <end position="181"/>
    </location>
</feature>
<feature type="domain" description="DUF6531" evidence="2">
    <location>
        <begin position="45"/>
        <end position="125"/>
    </location>
</feature>
<gene>
    <name evidence="3" type="ORF">E8K88_12910</name>
</gene>
<evidence type="ECO:0000313" key="3">
    <source>
        <dbReference type="EMBL" id="THJ32146.1"/>
    </source>
</evidence>
<dbReference type="RefSeq" id="WP_136407091.1">
    <property type="nucleotide sequence ID" value="NZ_SSWX01000017.1"/>
</dbReference>
<evidence type="ECO:0000313" key="4">
    <source>
        <dbReference type="Proteomes" id="UP000306236"/>
    </source>
</evidence>
<dbReference type="InterPro" id="IPR050708">
    <property type="entry name" value="T6SS_VgrG/RHS"/>
</dbReference>
<organism evidence="3 4">
    <name type="scientific">Lampropedia aestuarii</name>
    <dbReference type="NCBI Taxonomy" id="2562762"/>
    <lineage>
        <taxon>Bacteria</taxon>
        <taxon>Pseudomonadati</taxon>
        <taxon>Pseudomonadota</taxon>
        <taxon>Betaproteobacteria</taxon>
        <taxon>Burkholderiales</taxon>
        <taxon>Comamonadaceae</taxon>
        <taxon>Lampropedia</taxon>
    </lineage>
</organism>
<dbReference type="Proteomes" id="UP000306236">
    <property type="component" value="Unassembled WGS sequence"/>
</dbReference>
<dbReference type="Pfam" id="PF20148">
    <property type="entry name" value="DUF6531"/>
    <property type="match status" value="1"/>
</dbReference>
<dbReference type="NCBIfam" id="TIGR01643">
    <property type="entry name" value="YD_repeat_2x"/>
    <property type="match status" value="5"/>
</dbReference>
<feature type="region of interest" description="Disordered" evidence="1">
    <location>
        <begin position="888"/>
        <end position="918"/>
    </location>
</feature>
<dbReference type="PANTHER" id="PTHR32305:SF15">
    <property type="entry name" value="PROTEIN RHSA-RELATED"/>
    <property type="match status" value="1"/>
</dbReference>
<evidence type="ECO:0000256" key="1">
    <source>
        <dbReference type="SAM" id="MobiDB-lite"/>
    </source>
</evidence>
<sequence>MSGQPAARLGDAVKGSKIIQGSRTVLIGSQGGVACSECPGGVAKGSPVSVSLGAKVLWGTIDLDFALPGVMPLAWQRQYSSYVNAEHGGACGVFGYGWKSPLELQLLLVDAQAQLFDTSGRVITFEDRLLPGTSLYSPSEDIWLLRGGMLGQPVPAFKPRAASSPSITPPSRSPTASTPQAHDEPVSFVHYIEASDAAHWGAHQRWQHIPAEWVDNPHCIIATSGNGQVLWCFEPKTTAHPLVAAQRWLLTGKRDALGRQQRLHYAAHLPEGQRRLLDAQGHSSDMALPAHMLVAIEDGVGRHYQLHYHCSNAAAATAWQQRQQARERALANDQPPPEWDCSTGHRGQAGWQMDSGIRLSCITLEHSPQVDSPLATQPIALVRYTYSAEGDLSAVYDRSGALVRQFQYANHLMVAHRHRQGPWHRYVYESESEDASANHSPALPGARVRIHTNEQGLSWQFDYQHDRLDPKRTSTLVTDSLGRQERYDYHGLGGLKRLARHTRADGTSIAHTYNGFGHLGSTTNALGHTSYIRRDGQGRVMGTQSAQGLNTQVRYNPLGQLSHTEDAQGIRTDYSYDRYGRLVLTTTTARGMGREQEPLTQRYHYPDPTQEPLIAHLPTTITDARGGNKHLRYNSAGQQTRYSDCSGQSTYWSWDAWGQLSSTSDAQGHSQQHHYDAAGQLLGTELANGQRICNQWSEAGLLTRSWLQDSQGQAIADSVVQLHYDLWGRLTHREQGASSLHMRYDSAGRLIELINENGASSYFDWDVMDRQTQEQGFDGRIQRYQYDAAGQLSAHRDGHAQSPKEHWLYSQYRWSADGQLLQAISSQHSAEGTVQRLQELHYSTGLLSRACSYLQQPGDANPWLQSETLLERDPYGRTSGEIQRLWAQPDSEAPSEPPHHKLAKIKTHPSTNTTSATNTTRWATAYAAGTHSCPPSNTCSTAQATCTAST</sequence>
<evidence type="ECO:0000259" key="2">
    <source>
        <dbReference type="Pfam" id="PF20148"/>
    </source>
</evidence>
<dbReference type="Pfam" id="PF05593">
    <property type="entry name" value="RHS_repeat"/>
    <property type="match status" value="2"/>
</dbReference>
<dbReference type="InterPro" id="IPR031325">
    <property type="entry name" value="RHS_repeat"/>
</dbReference>
<dbReference type="Gene3D" id="2.180.10.10">
    <property type="entry name" value="RHS repeat-associated core"/>
    <property type="match status" value="2"/>
</dbReference>
<dbReference type="Gene3D" id="3.90.930.1">
    <property type="match status" value="1"/>
</dbReference>